<sequence>MFEFEEKDKKPKKVKPVGKTPGQIVGRRLGELGKNAPGGLLISDAGIQTMVEEARVETSRRRKVVPIRPEDF</sequence>
<reference evidence="2 3" key="1">
    <citation type="journal article" date="2015" name="Nature">
        <title>rRNA introns, odd ribosomes, and small enigmatic genomes across a large radiation of phyla.</title>
        <authorList>
            <person name="Brown C.T."/>
            <person name="Hug L.A."/>
            <person name="Thomas B.C."/>
            <person name="Sharon I."/>
            <person name="Castelle C.J."/>
            <person name="Singh A."/>
            <person name="Wilkins M.J."/>
            <person name="Williams K.H."/>
            <person name="Banfield J.F."/>
        </authorList>
    </citation>
    <scope>NUCLEOTIDE SEQUENCE [LARGE SCALE GENOMIC DNA]</scope>
</reference>
<proteinExistence type="predicted"/>
<name>A0A0G0LEG2_9BACT</name>
<dbReference type="EMBL" id="LBVR01000058">
    <property type="protein sequence ID" value="KKQ89442.1"/>
    <property type="molecule type" value="Genomic_DNA"/>
</dbReference>
<accession>A0A0G0LEG2</accession>
<organism evidence="2 3">
    <name type="scientific">Candidatus Shapirobacteria bacterium GW2011_GWE1_38_92</name>
    <dbReference type="NCBI Taxonomy" id="1618489"/>
    <lineage>
        <taxon>Bacteria</taxon>
        <taxon>Candidatus Shapironibacteriota</taxon>
    </lineage>
</organism>
<comment type="caution">
    <text evidence="2">The sequence shown here is derived from an EMBL/GenBank/DDBJ whole genome shotgun (WGS) entry which is preliminary data.</text>
</comment>
<gene>
    <name evidence="2" type="ORF">UT14_C0058G0005</name>
</gene>
<evidence type="ECO:0000256" key="1">
    <source>
        <dbReference type="SAM" id="MobiDB-lite"/>
    </source>
</evidence>
<evidence type="ECO:0000313" key="3">
    <source>
        <dbReference type="Proteomes" id="UP000033841"/>
    </source>
</evidence>
<dbReference type="AlphaFoldDB" id="A0A0G0LEG2"/>
<feature type="region of interest" description="Disordered" evidence="1">
    <location>
        <begin position="1"/>
        <end position="22"/>
    </location>
</feature>
<evidence type="ECO:0000313" key="2">
    <source>
        <dbReference type="EMBL" id="KKQ89442.1"/>
    </source>
</evidence>
<dbReference type="Proteomes" id="UP000033841">
    <property type="component" value="Unassembled WGS sequence"/>
</dbReference>
<protein>
    <submittedName>
        <fullName evidence="2">Uncharacterized protein</fullName>
    </submittedName>
</protein>